<name>A0ABR3SI62_9PEZI</name>
<comment type="cofactor">
    <cofactor evidence="1">
        <name>heme</name>
        <dbReference type="ChEBI" id="CHEBI:30413"/>
    </cofactor>
</comment>
<dbReference type="Pfam" id="PF00067">
    <property type="entry name" value="p450"/>
    <property type="match status" value="1"/>
</dbReference>
<reference evidence="7 8" key="1">
    <citation type="submission" date="2024-02" db="EMBL/GenBank/DDBJ databases">
        <title>De novo assembly and annotation of 12 fungi associated with fruit tree decline syndrome in Ontario, Canada.</title>
        <authorList>
            <person name="Sulman M."/>
            <person name="Ellouze W."/>
            <person name="Ilyukhin E."/>
        </authorList>
    </citation>
    <scope>NUCLEOTIDE SEQUENCE [LARGE SCALE GENOMIC DNA]</scope>
    <source>
        <strain evidence="7 8">M1-105</strain>
    </source>
</reference>
<keyword evidence="4 5" id="KW-0408">Iron</keyword>
<comment type="similarity">
    <text evidence="2 5">Belongs to the cytochrome P450 family.</text>
</comment>
<dbReference type="EMBL" id="JAJVDC020000155">
    <property type="protein sequence ID" value="KAL1621122.1"/>
    <property type="molecule type" value="Genomic_DNA"/>
</dbReference>
<dbReference type="InterPro" id="IPR017972">
    <property type="entry name" value="Cyt_P450_CS"/>
</dbReference>
<keyword evidence="8" id="KW-1185">Reference proteome</keyword>
<sequence>MSPKLLELCSEYDGVWYATFTNRRPTVVLGDQQGIQYVLNNAQTYVRAQAQMRVTRLVFGEGLVGVDGTQHKRQRKVVGPAFSNVAVEGMAPIFYQMAAKLVQRWGNLLAGHRNPNGATDINAYSEFEALSMDIIGLAGFQYDFKSLEGRRSELEAAFVNVTKSAATGSAYSSLRSQFPVIGTLGHFLSKEQKRLDHHKANIHEISKRLVEDAKSRLLQNNERANHEDSKGGRESRSKDILTLLVQSNLSADIKDRLPAEEITSMIPTFLSGGYDNNASVMSYAVYGLARSPQTQSRLREELLHPPQELEDWRDNLKSLEKLPYLDAVTRETLRLHSSAHSIPRTCIQDDIIPLSKPIRLRDGTWTDQIRIGKDNDVVIPQKWMNVDPSIWGPDAHEFKPERWIQDPEHKYYVGGLPLSVMESKHSGWSHLMTFSIGPRNCIGYRMAVAEFKVGLAMVVSKYEFLKHELMKDVYGEVQIVDRPRVRGFGGYRMPCRIRALD</sequence>
<protein>
    <recommendedName>
        <fullName evidence="9">Cytochrome P450</fullName>
    </recommendedName>
</protein>
<dbReference type="PRINTS" id="PR00463">
    <property type="entry name" value="EP450I"/>
</dbReference>
<proteinExistence type="inferred from homology"/>
<dbReference type="InterPro" id="IPR001128">
    <property type="entry name" value="Cyt_P450"/>
</dbReference>
<dbReference type="Gene3D" id="1.10.630.10">
    <property type="entry name" value="Cytochrome P450"/>
    <property type="match status" value="1"/>
</dbReference>
<dbReference type="InterPro" id="IPR050121">
    <property type="entry name" value="Cytochrome_P450_monoxygenase"/>
</dbReference>
<feature type="coiled-coil region" evidence="6">
    <location>
        <begin position="188"/>
        <end position="227"/>
    </location>
</feature>
<dbReference type="Proteomes" id="UP001521116">
    <property type="component" value="Unassembled WGS sequence"/>
</dbReference>
<keyword evidence="5" id="KW-0560">Oxidoreductase</keyword>
<evidence type="ECO:0000256" key="4">
    <source>
        <dbReference type="ARBA" id="ARBA00023004"/>
    </source>
</evidence>
<dbReference type="PANTHER" id="PTHR24305">
    <property type="entry name" value="CYTOCHROME P450"/>
    <property type="match status" value="1"/>
</dbReference>
<evidence type="ECO:0008006" key="9">
    <source>
        <dbReference type="Google" id="ProtNLM"/>
    </source>
</evidence>
<keyword evidence="6" id="KW-0175">Coiled coil</keyword>
<evidence type="ECO:0000256" key="5">
    <source>
        <dbReference type="RuleBase" id="RU000461"/>
    </source>
</evidence>
<evidence type="ECO:0000256" key="6">
    <source>
        <dbReference type="SAM" id="Coils"/>
    </source>
</evidence>
<dbReference type="InterPro" id="IPR036396">
    <property type="entry name" value="Cyt_P450_sf"/>
</dbReference>
<evidence type="ECO:0000256" key="2">
    <source>
        <dbReference type="ARBA" id="ARBA00010617"/>
    </source>
</evidence>
<dbReference type="SUPFAM" id="SSF48264">
    <property type="entry name" value="Cytochrome P450"/>
    <property type="match status" value="1"/>
</dbReference>
<dbReference type="PANTHER" id="PTHR24305:SF166">
    <property type="entry name" value="CYTOCHROME P450 12A4, MITOCHONDRIAL-RELATED"/>
    <property type="match status" value="1"/>
</dbReference>
<keyword evidence="3 5" id="KW-0479">Metal-binding</keyword>
<dbReference type="PRINTS" id="PR00385">
    <property type="entry name" value="P450"/>
</dbReference>
<evidence type="ECO:0000256" key="1">
    <source>
        <dbReference type="ARBA" id="ARBA00001971"/>
    </source>
</evidence>
<accession>A0ABR3SI62</accession>
<keyword evidence="5" id="KW-0503">Monooxygenase</keyword>
<organism evidence="7 8">
    <name type="scientific">Neofusicoccum ribis</name>
    <dbReference type="NCBI Taxonomy" id="45134"/>
    <lineage>
        <taxon>Eukaryota</taxon>
        <taxon>Fungi</taxon>
        <taxon>Dikarya</taxon>
        <taxon>Ascomycota</taxon>
        <taxon>Pezizomycotina</taxon>
        <taxon>Dothideomycetes</taxon>
        <taxon>Dothideomycetes incertae sedis</taxon>
        <taxon>Botryosphaeriales</taxon>
        <taxon>Botryosphaeriaceae</taxon>
        <taxon>Neofusicoccum</taxon>
    </lineage>
</organism>
<comment type="caution">
    <text evidence="7">The sequence shown here is derived from an EMBL/GenBank/DDBJ whole genome shotgun (WGS) entry which is preliminary data.</text>
</comment>
<evidence type="ECO:0000256" key="3">
    <source>
        <dbReference type="ARBA" id="ARBA00022723"/>
    </source>
</evidence>
<dbReference type="PROSITE" id="PS00086">
    <property type="entry name" value="CYTOCHROME_P450"/>
    <property type="match status" value="1"/>
</dbReference>
<dbReference type="InterPro" id="IPR002401">
    <property type="entry name" value="Cyt_P450_E_grp-I"/>
</dbReference>
<evidence type="ECO:0000313" key="8">
    <source>
        <dbReference type="Proteomes" id="UP001521116"/>
    </source>
</evidence>
<evidence type="ECO:0000313" key="7">
    <source>
        <dbReference type="EMBL" id="KAL1621122.1"/>
    </source>
</evidence>
<keyword evidence="5" id="KW-0349">Heme</keyword>
<gene>
    <name evidence="7" type="ORF">SLS56_009327</name>
</gene>